<dbReference type="AlphaFoldDB" id="A0AAJ5X4U1"/>
<dbReference type="EMBL" id="CP119316">
    <property type="protein sequence ID" value="WEK47775.1"/>
    <property type="molecule type" value="Genomic_DNA"/>
</dbReference>
<evidence type="ECO:0000313" key="3">
    <source>
        <dbReference type="Proteomes" id="UP001218362"/>
    </source>
</evidence>
<sequence length="140" mass="15538">MSRSILAVAAGAIALTAALPYVPALAQGDADRADSSAITVYAPLRQETRRSGGVTERMLISSSSVYYDDLDLNTQWGRDQLDDRIKLAAEQACDYLGNVYPLDRTTDSNRDCVRKAVRDTRPQFYVAVANYQPNYAYNDY</sequence>
<feature type="signal peptide" evidence="1">
    <location>
        <begin position="1"/>
        <end position="26"/>
    </location>
</feature>
<protein>
    <submittedName>
        <fullName evidence="2">UrcA family protein</fullName>
    </submittedName>
</protein>
<gene>
    <name evidence="2" type="ORF">P0Y56_05630</name>
</gene>
<name>A0AAJ5X4U1_9SPHN</name>
<feature type="chain" id="PRO_5042557132" evidence="1">
    <location>
        <begin position="27"/>
        <end position="140"/>
    </location>
</feature>
<dbReference type="Proteomes" id="UP001218362">
    <property type="component" value="Chromosome"/>
</dbReference>
<reference evidence="2" key="1">
    <citation type="submission" date="2023-03" db="EMBL/GenBank/DDBJ databases">
        <title>Andean soil-derived lignocellulolytic bacterial consortium as a source of novel taxa and putative plastic-active enzymes.</title>
        <authorList>
            <person name="Diaz-Garcia L."/>
            <person name="Chuvochina M."/>
            <person name="Feuerriegel G."/>
            <person name="Bunk B."/>
            <person name="Sproer C."/>
            <person name="Streit W.R."/>
            <person name="Rodriguez L.M."/>
            <person name="Overmann J."/>
            <person name="Jimenez D.J."/>
        </authorList>
    </citation>
    <scope>NUCLEOTIDE SEQUENCE</scope>
    <source>
        <strain evidence="2">MAG 26</strain>
    </source>
</reference>
<organism evidence="2 3">
    <name type="scientific">Candidatus Andeanibacterium colombiense</name>
    <dbReference type="NCBI Taxonomy" id="3121345"/>
    <lineage>
        <taxon>Bacteria</taxon>
        <taxon>Pseudomonadati</taxon>
        <taxon>Pseudomonadota</taxon>
        <taxon>Alphaproteobacteria</taxon>
        <taxon>Sphingomonadales</taxon>
        <taxon>Sphingomonadaceae</taxon>
        <taxon>Candidatus Andeanibacterium</taxon>
    </lineage>
</organism>
<proteinExistence type="predicted"/>
<dbReference type="NCBIfam" id="TIGR04433">
    <property type="entry name" value="UrcA_uranyl"/>
    <property type="match status" value="1"/>
</dbReference>
<dbReference type="InterPro" id="IPR030972">
    <property type="entry name" value="UrcA_uranyl"/>
</dbReference>
<evidence type="ECO:0000313" key="2">
    <source>
        <dbReference type="EMBL" id="WEK47775.1"/>
    </source>
</evidence>
<accession>A0AAJ5X4U1</accession>
<evidence type="ECO:0000256" key="1">
    <source>
        <dbReference type="SAM" id="SignalP"/>
    </source>
</evidence>
<keyword evidence="1" id="KW-0732">Signal</keyword>
<dbReference type="KEGG" id="acob:P0Y56_05630"/>